<accession>A0ACB7F8P6</accession>
<comment type="caution">
    <text evidence="1">The sequence shown here is derived from an EMBL/GenBank/DDBJ whole genome shotgun (WGS) entry which is preliminary data.</text>
</comment>
<sequence length="402" mass="43975">MFDFVMMRVHCNIPSPPSGTGQTNLWMPQGVLGQVMIGGEQGYVVRWDYSYSSWTLFTCEVEMLLHVVSTADVLAHCARVKPILDLVHKIISTDWTVSDCLLPLTSRIYMLLQRLTSVINPPVDVIASCVNCLSVLAARMPGKVWSSLHHTGFLPFASNPLTSMAQCVSAEGMKAGNYGNLLVQIEQPRGEYAVTIAFLRLITTLVKGQLGSTQNKGLIPCVLLVLKEMLPTYHKWRYNTYGVRERIGCLILELIHAILNLSPEGEDQGSTPTLQSLCIYSLANTEAGQAVVNIMGVGVDTIDVGPRRTAQQILIQTVKLAFSVTNNVIRLKPPSDVVSPLEQALTQHGGHGNNLIVVLAKYIYHKHDPALPRLAIQLLKRLATVAPMSVYACLGSDAGSHP</sequence>
<dbReference type="Proteomes" id="UP000805704">
    <property type="component" value="Chromosome 15"/>
</dbReference>
<reference evidence="1" key="1">
    <citation type="submission" date="2020-04" db="EMBL/GenBank/DDBJ databases">
        <title>A chromosome-scale assembly and high-density genetic map of the yellow drum (Nibea albiflora) genome.</title>
        <authorList>
            <person name="Xu D."/>
            <person name="Zhang W."/>
            <person name="Chen R."/>
            <person name="Tan P."/>
            <person name="Wang L."/>
            <person name="Song H."/>
            <person name="Tian L."/>
            <person name="Zhu Q."/>
            <person name="Wang B."/>
        </authorList>
    </citation>
    <scope>NUCLEOTIDE SEQUENCE</scope>
    <source>
        <strain evidence="1">ZJHYS-2018</strain>
    </source>
</reference>
<name>A0ACB7F8P6_NIBAL</name>
<evidence type="ECO:0000313" key="2">
    <source>
        <dbReference type="Proteomes" id="UP000805704"/>
    </source>
</evidence>
<proteinExistence type="predicted"/>
<keyword evidence="2" id="KW-1185">Reference proteome</keyword>
<protein>
    <submittedName>
        <fullName evidence="1">Uncharacterized protein</fullName>
    </submittedName>
</protein>
<gene>
    <name evidence="1" type="ORF">GBF38_009668</name>
</gene>
<evidence type="ECO:0000313" key="1">
    <source>
        <dbReference type="EMBL" id="KAG8010557.1"/>
    </source>
</evidence>
<organism evidence="1 2">
    <name type="scientific">Nibea albiflora</name>
    <name type="common">Yellow drum</name>
    <name type="synonym">Corvina albiflora</name>
    <dbReference type="NCBI Taxonomy" id="240163"/>
    <lineage>
        <taxon>Eukaryota</taxon>
        <taxon>Metazoa</taxon>
        <taxon>Chordata</taxon>
        <taxon>Craniata</taxon>
        <taxon>Vertebrata</taxon>
        <taxon>Euteleostomi</taxon>
        <taxon>Actinopterygii</taxon>
        <taxon>Neopterygii</taxon>
        <taxon>Teleostei</taxon>
        <taxon>Neoteleostei</taxon>
        <taxon>Acanthomorphata</taxon>
        <taxon>Eupercaria</taxon>
        <taxon>Sciaenidae</taxon>
        <taxon>Nibea</taxon>
    </lineage>
</organism>
<dbReference type="EMBL" id="CM024803">
    <property type="protein sequence ID" value="KAG8010557.1"/>
    <property type="molecule type" value="Genomic_DNA"/>
</dbReference>